<dbReference type="Pfam" id="PF00583">
    <property type="entry name" value="Acetyltransf_1"/>
    <property type="match status" value="1"/>
</dbReference>
<dbReference type="CDD" id="cd04301">
    <property type="entry name" value="NAT_SF"/>
    <property type="match status" value="1"/>
</dbReference>
<proteinExistence type="predicted"/>
<dbReference type="Proteomes" id="UP000182624">
    <property type="component" value="Unassembled WGS sequence"/>
</dbReference>
<dbReference type="InterPro" id="IPR016181">
    <property type="entry name" value="Acyl_CoA_acyltransferase"/>
</dbReference>
<evidence type="ECO:0000259" key="1">
    <source>
        <dbReference type="PROSITE" id="PS51186"/>
    </source>
</evidence>
<dbReference type="SUPFAM" id="SSF55729">
    <property type="entry name" value="Acyl-CoA N-acyltransferases (Nat)"/>
    <property type="match status" value="1"/>
</dbReference>
<dbReference type="GO" id="GO:0005840">
    <property type="term" value="C:ribosome"/>
    <property type="evidence" value="ECO:0007669"/>
    <property type="project" value="UniProtKB-KW"/>
</dbReference>
<feature type="domain" description="N-acetyltransferase" evidence="1">
    <location>
        <begin position="1"/>
        <end position="148"/>
    </location>
</feature>
<evidence type="ECO:0000313" key="2">
    <source>
        <dbReference type="EMBL" id="SFQ41077.1"/>
    </source>
</evidence>
<protein>
    <submittedName>
        <fullName evidence="2">Ribosomal protein S18 acetylase RimI</fullName>
    </submittedName>
</protein>
<dbReference type="PROSITE" id="PS51186">
    <property type="entry name" value="GNAT"/>
    <property type="match status" value="1"/>
</dbReference>
<accession>A0A1I5YB04</accession>
<dbReference type="GO" id="GO:0016747">
    <property type="term" value="F:acyltransferase activity, transferring groups other than amino-acyl groups"/>
    <property type="evidence" value="ECO:0007669"/>
    <property type="project" value="InterPro"/>
</dbReference>
<dbReference type="EMBL" id="FOXO01000043">
    <property type="protein sequence ID" value="SFQ41077.1"/>
    <property type="molecule type" value="Genomic_DNA"/>
</dbReference>
<dbReference type="Gene3D" id="3.40.630.30">
    <property type="match status" value="1"/>
</dbReference>
<dbReference type="AlphaFoldDB" id="A0A1I5YB04"/>
<name>A0A1I5YB04_9FIRM</name>
<keyword evidence="2" id="KW-0689">Ribosomal protein</keyword>
<reference evidence="3" key="1">
    <citation type="submission" date="2016-10" db="EMBL/GenBank/DDBJ databases">
        <authorList>
            <person name="Varghese N."/>
            <person name="Submissions S."/>
        </authorList>
    </citation>
    <scope>NUCLEOTIDE SEQUENCE [LARGE SCALE GENOMIC DNA]</scope>
    <source>
        <strain evidence="3">P18</strain>
    </source>
</reference>
<organism evidence="2 3">
    <name type="scientific">Butyrivibrio proteoclasticus</name>
    <dbReference type="NCBI Taxonomy" id="43305"/>
    <lineage>
        <taxon>Bacteria</taxon>
        <taxon>Bacillati</taxon>
        <taxon>Bacillota</taxon>
        <taxon>Clostridia</taxon>
        <taxon>Lachnospirales</taxon>
        <taxon>Lachnospiraceae</taxon>
        <taxon>Butyrivibrio</taxon>
    </lineage>
</organism>
<evidence type="ECO:0000313" key="3">
    <source>
        <dbReference type="Proteomes" id="UP000182624"/>
    </source>
</evidence>
<keyword evidence="3" id="KW-1185">Reference proteome</keyword>
<gene>
    <name evidence="2" type="ORF">SAMN04487928_1433</name>
</gene>
<keyword evidence="2" id="KW-0687">Ribonucleoprotein</keyword>
<dbReference type="RefSeq" id="WP_242949435.1">
    <property type="nucleotide sequence ID" value="NZ_FOXO01000043.1"/>
</dbReference>
<sequence>MNYRMMTEKDLECVVERNIEYYNTVENCCWTFEKAYKRIHQVLTMEDSMCMVQLDDSNTITGYLMGYFKEFDDIIGYFLEEIVIFKSFQGKGYGTDFLKILEQEAVKSGASIIELNSVNDEMHKHFYSKLSYYETKNFVMMGKFLEET</sequence>
<dbReference type="InterPro" id="IPR000182">
    <property type="entry name" value="GNAT_dom"/>
</dbReference>